<accession>A0AAW2LKM1</accession>
<dbReference type="InterPro" id="IPR036691">
    <property type="entry name" value="Endo/exonu/phosph_ase_sf"/>
</dbReference>
<dbReference type="AlphaFoldDB" id="A0AAW2LKM1"/>
<name>A0AAW2LKM1_9LAMI</name>
<dbReference type="Gene3D" id="3.60.10.10">
    <property type="entry name" value="Endonuclease/exonuclease/phosphatase"/>
    <property type="match status" value="1"/>
</dbReference>
<dbReference type="PANTHER" id="PTHR33710:SF86">
    <property type="entry name" value="VIRAL MOVEMENT PROTEIN"/>
    <property type="match status" value="1"/>
</dbReference>
<reference evidence="1" key="2">
    <citation type="journal article" date="2024" name="Plant">
        <title>Genomic evolution and insights into agronomic trait innovations of Sesamum species.</title>
        <authorList>
            <person name="Miao H."/>
            <person name="Wang L."/>
            <person name="Qu L."/>
            <person name="Liu H."/>
            <person name="Sun Y."/>
            <person name="Le M."/>
            <person name="Wang Q."/>
            <person name="Wei S."/>
            <person name="Zheng Y."/>
            <person name="Lin W."/>
            <person name="Duan Y."/>
            <person name="Cao H."/>
            <person name="Xiong S."/>
            <person name="Wang X."/>
            <person name="Wei L."/>
            <person name="Li C."/>
            <person name="Ma Q."/>
            <person name="Ju M."/>
            <person name="Zhao R."/>
            <person name="Li G."/>
            <person name="Mu C."/>
            <person name="Tian Q."/>
            <person name="Mei H."/>
            <person name="Zhang T."/>
            <person name="Gao T."/>
            <person name="Zhang H."/>
        </authorList>
    </citation>
    <scope>NUCLEOTIDE SEQUENCE</scope>
    <source>
        <strain evidence="1">KEN8</strain>
    </source>
</reference>
<dbReference type="EMBL" id="JACGWM010000018">
    <property type="protein sequence ID" value="KAL0318266.1"/>
    <property type="molecule type" value="Genomic_DNA"/>
</dbReference>
<dbReference type="PANTHER" id="PTHR33710">
    <property type="entry name" value="BNAC02G09200D PROTEIN"/>
    <property type="match status" value="1"/>
</dbReference>
<organism evidence="1">
    <name type="scientific">Sesamum calycinum</name>
    <dbReference type="NCBI Taxonomy" id="2727403"/>
    <lineage>
        <taxon>Eukaryota</taxon>
        <taxon>Viridiplantae</taxon>
        <taxon>Streptophyta</taxon>
        <taxon>Embryophyta</taxon>
        <taxon>Tracheophyta</taxon>
        <taxon>Spermatophyta</taxon>
        <taxon>Magnoliopsida</taxon>
        <taxon>eudicotyledons</taxon>
        <taxon>Gunneridae</taxon>
        <taxon>Pentapetalae</taxon>
        <taxon>asterids</taxon>
        <taxon>lamiids</taxon>
        <taxon>Lamiales</taxon>
        <taxon>Pedaliaceae</taxon>
        <taxon>Sesamum</taxon>
    </lineage>
</organism>
<reference evidence="1" key="1">
    <citation type="submission" date="2020-06" db="EMBL/GenBank/DDBJ databases">
        <authorList>
            <person name="Li T."/>
            <person name="Hu X."/>
            <person name="Zhang T."/>
            <person name="Song X."/>
            <person name="Zhang H."/>
            <person name="Dai N."/>
            <person name="Sheng W."/>
            <person name="Hou X."/>
            <person name="Wei L."/>
        </authorList>
    </citation>
    <scope>NUCLEOTIDE SEQUENCE</scope>
    <source>
        <strain evidence="1">KEN8</strain>
        <tissue evidence="1">Leaf</tissue>
    </source>
</reference>
<evidence type="ECO:0000313" key="1">
    <source>
        <dbReference type="EMBL" id="KAL0318266.1"/>
    </source>
</evidence>
<sequence length="138" mass="16280">MQVVQIRSYSTDYIGTKIHRTEESGKWRFTSFYGSPEVTRRKTSWETLARLSQESFMPWLCTGDFNKVLFQQEKTGIAKPEWQICDFRNALQQSNLLDISYEGSKFTWWNRKEHPHTVRAYLDRACGNMPGRSQYPNA</sequence>
<dbReference type="SUPFAM" id="SSF56219">
    <property type="entry name" value="DNase I-like"/>
    <property type="match status" value="1"/>
</dbReference>
<comment type="caution">
    <text evidence="1">The sequence shown here is derived from an EMBL/GenBank/DDBJ whole genome shotgun (WGS) entry which is preliminary data.</text>
</comment>
<gene>
    <name evidence="1" type="ORF">Scaly_2848000</name>
</gene>
<protein>
    <submittedName>
        <fullName evidence="1">Uncharacterized protein</fullName>
    </submittedName>
</protein>
<proteinExistence type="predicted"/>